<dbReference type="PRINTS" id="PR00990">
    <property type="entry name" value="RIBOKINASE"/>
</dbReference>
<comment type="catalytic activity">
    <reaction evidence="9">
        <text>D-ribose + ATP = D-ribose 5-phosphate + ADP + H(+)</text>
        <dbReference type="Rhea" id="RHEA:13697"/>
        <dbReference type="ChEBI" id="CHEBI:15378"/>
        <dbReference type="ChEBI" id="CHEBI:30616"/>
        <dbReference type="ChEBI" id="CHEBI:47013"/>
        <dbReference type="ChEBI" id="CHEBI:78346"/>
        <dbReference type="ChEBI" id="CHEBI:456216"/>
        <dbReference type="EC" id="2.7.1.15"/>
    </reaction>
</comment>
<reference evidence="12 13" key="1">
    <citation type="journal article" date="2018" name="Mol. Biol. Evol.">
        <title>Broad Genomic Sampling Reveals a Smut Pathogenic Ancestry of the Fungal Clade Ustilaginomycotina.</title>
        <authorList>
            <person name="Kijpornyongpan T."/>
            <person name="Mondo S.J."/>
            <person name="Barry K."/>
            <person name="Sandor L."/>
            <person name="Lee J."/>
            <person name="Lipzen A."/>
            <person name="Pangilinan J."/>
            <person name="LaButti K."/>
            <person name="Hainaut M."/>
            <person name="Henrissat B."/>
            <person name="Grigoriev I.V."/>
            <person name="Spatafora J.W."/>
            <person name="Aime M.C."/>
        </authorList>
    </citation>
    <scope>NUCLEOTIDE SEQUENCE [LARGE SCALE GENOMIC DNA]</scope>
    <source>
        <strain evidence="12 13">MCA 4198</strain>
    </source>
</reference>
<dbReference type="AlphaFoldDB" id="A0A316YJ70"/>
<name>A0A316YJ70_9BASI</name>
<feature type="binding site" evidence="9">
    <location>
        <position position="312"/>
    </location>
    <ligand>
        <name>K(+)</name>
        <dbReference type="ChEBI" id="CHEBI:29103"/>
    </ligand>
</feature>
<dbReference type="GO" id="GO:0005634">
    <property type="term" value="C:nucleus"/>
    <property type="evidence" value="ECO:0007669"/>
    <property type="project" value="UniProtKB-SubCell"/>
</dbReference>
<keyword evidence="5 9" id="KW-0067">ATP-binding</keyword>
<proteinExistence type="inferred from homology"/>
<feature type="domain" description="Carbohydrate kinase PfkB" evidence="11">
    <location>
        <begin position="17"/>
        <end position="321"/>
    </location>
</feature>
<keyword evidence="8 9" id="KW-0119">Carbohydrate metabolism</keyword>
<protein>
    <recommendedName>
        <fullName evidence="9">Ribokinase</fullName>
        <shortName evidence="9">RK</shortName>
        <ecNumber evidence="9">2.7.1.15</ecNumber>
    </recommendedName>
</protein>
<dbReference type="InterPro" id="IPR011611">
    <property type="entry name" value="PfkB_dom"/>
</dbReference>
<comment type="subcellular location">
    <subcellularLocation>
        <location evidence="9">Cytoplasm</location>
    </subcellularLocation>
    <subcellularLocation>
        <location evidence="9">Nucleus</location>
    </subcellularLocation>
</comment>
<feature type="binding site" evidence="9">
    <location>
        <position position="318"/>
    </location>
    <ligand>
        <name>K(+)</name>
        <dbReference type="ChEBI" id="CHEBI:29103"/>
    </ligand>
</feature>
<evidence type="ECO:0000256" key="6">
    <source>
        <dbReference type="ARBA" id="ARBA00022842"/>
    </source>
</evidence>
<feature type="binding site" evidence="9">
    <location>
        <begin position="228"/>
        <end position="233"/>
    </location>
    <ligand>
        <name>ATP</name>
        <dbReference type="ChEBI" id="CHEBI:30616"/>
    </ligand>
</feature>
<gene>
    <name evidence="12" type="ORF">FA10DRAFT_267500</name>
</gene>
<feature type="binding site" evidence="9">
    <location>
        <begin position="13"/>
        <end position="15"/>
    </location>
    <ligand>
        <name>substrate</name>
    </ligand>
</feature>
<keyword evidence="2 9" id="KW-0479">Metal-binding</keyword>
<feature type="binding site" evidence="9">
    <location>
        <position position="143"/>
    </location>
    <ligand>
        <name>substrate</name>
    </ligand>
</feature>
<feature type="binding site" evidence="9">
    <location>
        <position position="309"/>
    </location>
    <ligand>
        <name>K(+)</name>
        <dbReference type="ChEBI" id="CHEBI:29103"/>
    </ligand>
</feature>
<dbReference type="CDD" id="cd01174">
    <property type="entry name" value="ribokinase"/>
    <property type="match status" value="1"/>
</dbReference>
<comment type="caution">
    <text evidence="9">Lacks conserved residue(s) required for the propagation of feature annotation.</text>
</comment>
<evidence type="ECO:0000313" key="12">
    <source>
        <dbReference type="EMBL" id="PWN88864.1"/>
    </source>
</evidence>
<evidence type="ECO:0000256" key="1">
    <source>
        <dbReference type="ARBA" id="ARBA00022679"/>
    </source>
</evidence>
<dbReference type="GO" id="GO:0004747">
    <property type="term" value="F:ribokinase activity"/>
    <property type="evidence" value="ECO:0007669"/>
    <property type="project" value="UniProtKB-UniRule"/>
</dbReference>
<dbReference type="InterPro" id="IPR011877">
    <property type="entry name" value="Ribokinase"/>
</dbReference>
<comment type="activity regulation">
    <text evidence="9">Activated by a monovalent cation that binds near, but not in, the active site. The most likely occupant of the site in vivo is potassium. Ion binding induces a conformational change that may alter substrate affinity.</text>
</comment>
<feature type="active site" description="Proton acceptor" evidence="9">
    <location>
        <position position="271"/>
    </location>
</feature>
<keyword evidence="6 9" id="KW-0460">Magnesium</keyword>
<dbReference type="PANTHER" id="PTHR10584:SF166">
    <property type="entry name" value="RIBOKINASE"/>
    <property type="match status" value="1"/>
</dbReference>
<feature type="binding site" evidence="9">
    <location>
        <begin position="41"/>
        <end position="45"/>
    </location>
    <ligand>
        <name>substrate</name>
    </ligand>
</feature>
<feature type="binding site" evidence="9">
    <location>
        <position position="267"/>
    </location>
    <ligand>
        <name>K(+)</name>
        <dbReference type="ChEBI" id="CHEBI:29103"/>
    </ligand>
</feature>
<dbReference type="Proteomes" id="UP000245768">
    <property type="component" value="Unassembled WGS sequence"/>
</dbReference>
<evidence type="ECO:0000256" key="2">
    <source>
        <dbReference type="ARBA" id="ARBA00022723"/>
    </source>
</evidence>
<dbReference type="RefSeq" id="XP_025376062.1">
    <property type="nucleotide sequence ID" value="XM_025521933.1"/>
</dbReference>
<accession>A0A316YJ70</accession>
<dbReference type="SUPFAM" id="SSF53613">
    <property type="entry name" value="Ribokinase-like"/>
    <property type="match status" value="1"/>
</dbReference>
<keyword evidence="4 9" id="KW-0418">Kinase</keyword>
<dbReference type="EMBL" id="KZ819637">
    <property type="protein sequence ID" value="PWN88864.1"/>
    <property type="molecule type" value="Genomic_DNA"/>
</dbReference>
<evidence type="ECO:0000259" key="11">
    <source>
        <dbReference type="Pfam" id="PF00294"/>
    </source>
</evidence>
<dbReference type="GeneID" id="37043849"/>
<evidence type="ECO:0000256" key="7">
    <source>
        <dbReference type="ARBA" id="ARBA00022958"/>
    </source>
</evidence>
<keyword evidence="9" id="KW-0539">Nucleus</keyword>
<keyword evidence="13" id="KW-1185">Reference proteome</keyword>
<dbReference type="HAMAP" id="MF_01987">
    <property type="entry name" value="Ribokinase"/>
    <property type="match status" value="1"/>
</dbReference>
<evidence type="ECO:0000256" key="8">
    <source>
        <dbReference type="ARBA" id="ARBA00023277"/>
    </source>
</evidence>
<organism evidence="12 13">
    <name type="scientific">Acaromyces ingoldii</name>
    <dbReference type="NCBI Taxonomy" id="215250"/>
    <lineage>
        <taxon>Eukaryota</taxon>
        <taxon>Fungi</taxon>
        <taxon>Dikarya</taxon>
        <taxon>Basidiomycota</taxon>
        <taxon>Ustilaginomycotina</taxon>
        <taxon>Exobasidiomycetes</taxon>
        <taxon>Exobasidiales</taxon>
        <taxon>Cryptobasidiaceae</taxon>
        <taxon>Acaromyces</taxon>
    </lineage>
</organism>
<dbReference type="GO" id="GO:0005524">
    <property type="term" value="F:ATP binding"/>
    <property type="evidence" value="ECO:0007669"/>
    <property type="project" value="UniProtKB-UniRule"/>
</dbReference>
<dbReference type="EC" id="2.7.1.15" evidence="9"/>
<dbReference type="UniPathway" id="UPA00916">
    <property type="reaction ID" value="UER00889"/>
</dbReference>
<keyword evidence="7 9" id="KW-0630">Potassium</keyword>
<keyword evidence="3 9" id="KW-0547">Nucleotide-binding</keyword>
<dbReference type="InterPro" id="IPR002139">
    <property type="entry name" value="Ribo/fructo_kinase"/>
</dbReference>
<evidence type="ECO:0000256" key="4">
    <source>
        <dbReference type="ARBA" id="ARBA00022777"/>
    </source>
</evidence>
<comment type="function">
    <text evidence="9">Catalyzes the phosphorylation of ribose at O-5 in a reaction requiring ATP and magnesium. The resulting D-ribose-5-phosphate can then be used either for sythesis of nucleotides, histidine, and tryptophan, or as a component of the pentose phosphate pathway.</text>
</comment>
<feature type="binding site" evidence="9">
    <location>
        <position position="271"/>
    </location>
    <ligand>
        <name>substrate</name>
    </ligand>
</feature>
<dbReference type="FunCoup" id="A0A316YJ70">
    <property type="interactions" value="87"/>
</dbReference>
<keyword evidence="1 9" id="KW-0808">Transferase</keyword>
<comment type="similarity">
    <text evidence="9">Belongs to the carbohydrate kinase PfkB family. Ribokinase subfamily.</text>
</comment>
<feature type="binding site" evidence="9">
    <location>
        <position position="190"/>
    </location>
    <ligand>
        <name>ATP</name>
        <dbReference type="ChEBI" id="CHEBI:30616"/>
    </ligand>
</feature>
<evidence type="ECO:0000256" key="5">
    <source>
        <dbReference type="ARBA" id="ARBA00022840"/>
    </source>
</evidence>
<comment type="subunit">
    <text evidence="9">Homodimer.</text>
</comment>
<evidence type="ECO:0000256" key="10">
    <source>
        <dbReference type="SAM" id="MobiDB-lite"/>
    </source>
</evidence>
<sequence>MPAPLCLVRSSINIDETFGVPHIVRPGETISSSSLQSRPGGKGANVSAAVGLAGQAVVMSGAVGLDAPWPCDELEKRNVDVSAVSRLEGVPTGRAFIQIAEDGENSIVLLKGANFHADEEADDPARVFAKAPRPPTHLIVQNEIPLPTTQRFLAHARRAGTTTIFNPSPMPTREELTAFAWSDVDVLIVNEGEARDLVAALSSSSSGEPGNVLDALEPLIDSRWLIMTKGAQGVSARVRCSSSASSNQARTRFEVPPAKPRQVVDTTGAGDTFAGNVVAAMMTRSASADVDEQGARQILEWAVIAAAMAVEKQGAMESIPKHEDVLARQQA</sequence>
<dbReference type="InParanoid" id="A0A316YJ70"/>
<dbReference type="GO" id="GO:0005737">
    <property type="term" value="C:cytoplasm"/>
    <property type="evidence" value="ECO:0007669"/>
    <property type="project" value="UniProtKB-SubCell"/>
</dbReference>
<dbReference type="GO" id="GO:0046872">
    <property type="term" value="F:metal ion binding"/>
    <property type="evidence" value="ECO:0007669"/>
    <property type="project" value="UniProtKB-KW"/>
</dbReference>
<evidence type="ECO:0000256" key="3">
    <source>
        <dbReference type="ARBA" id="ARBA00022741"/>
    </source>
</evidence>
<dbReference type="PANTHER" id="PTHR10584">
    <property type="entry name" value="SUGAR KINASE"/>
    <property type="match status" value="1"/>
</dbReference>
<keyword evidence="9" id="KW-0963">Cytoplasm</keyword>
<comment type="pathway">
    <text evidence="9">Carbohydrate metabolism; D-ribose degradation; D-ribose 5-phosphate from beta-D-ribopyranose: step 2/2.</text>
</comment>
<feature type="binding site" evidence="9">
    <location>
        <position position="265"/>
    </location>
    <ligand>
        <name>K(+)</name>
        <dbReference type="ChEBI" id="CHEBI:29103"/>
    </ligand>
</feature>
<dbReference type="InterPro" id="IPR029056">
    <property type="entry name" value="Ribokinase-like"/>
</dbReference>
<feature type="binding site" evidence="9">
    <location>
        <position position="314"/>
    </location>
    <ligand>
        <name>K(+)</name>
        <dbReference type="ChEBI" id="CHEBI:29103"/>
    </ligand>
</feature>
<evidence type="ECO:0000256" key="9">
    <source>
        <dbReference type="HAMAP-Rule" id="MF_03215"/>
    </source>
</evidence>
<feature type="binding site" evidence="9">
    <location>
        <begin position="270"/>
        <end position="271"/>
    </location>
    <ligand>
        <name>ATP</name>
        <dbReference type="ChEBI" id="CHEBI:30616"/>
    </ligand>
</feature>
<dbReference type="OrthoDB" id="415590at2759"/>
<comment type="cofactor">
    <cofactor evidence="9">
        <name>Mg(2+)</name>
        <dbReference type="ChEBI" id="CHEBI:18420"/>
    </cofactor>
    <text evidence="9">Requires a divalent cation, most likely magnesium in vivo, as an electrophilic catalyst to aid phosphoryl group transfer. It is the chelate of the metal and the nucleotide that is the actual substrate.</text>
</comment>
<dbReference type="Gene3D" id="3.40.1190.20">
    <property type="match status" value="1"/>
</dbReference>
<dbReference type="STRING" id="215250.A0A316YJ70"/>
<dbReference type="GO" id="GO:0019303">
    <property type="term" value="P:D-ribose catabolic process"/>
    <property type="evidence" value="ECO:0007669"/>
    <property type="project" value="UniProtKB-UniRule"/>
</dbReference>
<feature type="region of interest" description="Disordered" evidence="10">
    <location>
        <begin position="245"/>
        <end position="267"/>
    </location>
</feature>
<dbReference type="Pfam" id="PF00294">
    <property type="entry name" value="PfkB"/>
    <property type="match status" value="1"/>
</dbReference>
<evidence type="ECO:0000313" key="13">
    <source>
        <dbReference type="Proteomes" id="UP000245768"/>
    </source>
</evidence>